<organism evidence="1 2">
    <name type="scientific">Allochromatium humboldtianum</name>
    <dbReference type="NCBI Taxonomy" id="504901"/>
    <lineage>
        <taxon>Bacteria</taxon>
        <taxon>Pseudomonadati</taxon>
        <taxon>Pseudomonadota</taxon>
        <taxon>Gammaproteobacteria</taxon>
        <taxon>Chromatiales</taxon>
        <taxon>Chromatiaceae</taxon>
        <taxon>Allochromatium</taxon>
    </lineage>
</organism>
<reference evidence="1 2" key="1">
    <citation type="submission" date="2020-06" db="EMBL/GenBank/DDBJ databases">
        <title>Whole-genome sequence of Allochromatium humboldtianum DSM 21881, type strain.</title>
        <authorList>
            <person name="Kyndt J.A."/>
            <person name="Meyer T.E."/>
        </authorList>
    </citation>
    <scope>NUCLEOTIDE SEQUENCE [LARGE SCALE GENOMIC DNA]</scope>
    <source>
        <strain evidence="1 2">DSM 21881</strain>
    </source>
</reference>
<protein>
    <submittedName>
        <fullName evidence="1">Uncharacterized protein</fullName>
    </submittedName>
</protein>
<dbReference type="AlphaFoldDB" id="A0A850RCP5"/>
<dbReference type="EMBL" id="JABZEO010000011">
    <property type="protein sequence ID" value="NVZ10645.1"/>
    <property type="molecule type" value="Genomic_DNA"/>
</dbReference>
<dbReference type="RefSeq" id="WP_176977378.1">
    <property type="nucleotide sequence ID" value="NZ_JABZEO010000011.1"/>
</dbReference>
<accession>A0A850RCP5</accession>
<gene>
    <name evidence="1" type="ORF">HW932_15385</name>
</gene>
<evidence type="ECO:0000313" key="1">
    <source>
        <dbReference type="EMBL" id="NVZ10645.1"/>
    </source>
</evidence>
<keyword evidence="2" id="KW-1185">Reference proteome</keyword>
<dbReference type="Proteomes" id="UP000592294">
    <property type="component" value="Unassembled WGS sequence"/>
</dbReference>
<sequence length="128" mass="14040">MNQRRYLPQALGAIVRELDDKLTDLSCSELAEHRDHLTWLTTGAVILADLLIEQANDRELRGDPPTAPEPAHRDPSAWATDLYLTPLEHQRLAEIAERDYRGDLAAAASGLLGRAVREHAARVVGGAA</sequence>
<proteinExistence type="predicted"/>
<evidence type="ECO:0000313" key="2">
    <source>
        <dbReference type="Proteomes" id="UP000592294"/>
    </source>
</evidence>
<name>A0A850RCP5_9GAMM</name>
<comment type="caution">
    <text evidence="1">The sequence shown here is derived from an EMBL/GenBank/DDBJ whole genome shotgun (WGS) entry which is preliminary data.</text>
</comment>